<dbReference type="EMBL" id="JAMZMM010000179">
    <property type="protein sequence ID" value="MCP2730221.1"/>
    <property type="molecule type" value="Genomic_DNA"/>
</dbReference>
<comment type="similarity">
    <text evidence="2">Belongs to the glycosyltransferase 2 family.</text>
</comment>
<dbReference type="PANTHER" id="PTHR43179">
    <property type="entry name" value="RHAMNOSYLTRANSFERASE WBBL"/>
    <property type="match status" value="1"/>
</dbReference>
<feature type="domain" description="Glycosyltransferase 2-like" evidence="5">
    <location>
        <begin position="6"/>
        <end position="131"/>
    </location>
</feature>
<keyword evidence="7" id="KW-1185">Reference proteome</keyword>
<protein>
    <submittedName>
        <fullName evidence="6">Hormogonium polysaccharide biosynthesis glycosyltransferase HpsE</fullName>
    </submittedName>
</protein>
<dbReference type="Proteomes" id="UP001204953">
    <property type="component" value="Unassembled WGS sequence"/>
</dbReference>
<name>A0AAE3GUI5_9CYAN</name>
<comment type="caution">
    <text evidence="6">The sequence shown here is derived from an EMBL/GenBank/DDBJ whole genome shotgun (WGS) entry which is preliminary data.</text>
</comment>
<comment type="pathway">
    <text evidence="1">Cell wall biogenesis; cell wall polysaccharide biosynthesis.</text>
</comment>
<organism evidence="6 7">
    <name type="scientific">Limnofasciculus baicalensis BBK-W-15</name>
    <dbReference type="NCBI Taxonomy" id="2699891"/>
    <lineage>
        <taxon>Bacteria</taxon>
        <taxon>Bacillati</taxon>
        <taxon>Cyanobacteriota</taxon>
        <taxon>Cyanophyceae</taxon>
        <taxon>Coleofasciculales</taxon>
        <taxon>Coleofasciculaceae</taxon>
        <taxon>Limnofasciculus</taxon>
        <taxon>Limnofasciculus baicalensis</taxon>
    </lineage>
</organism>
<dbReference type="InterPro" id="IPR029044">
    <property type="entry name" value="Nucleotide-diphossugar_trans"/>
</dbReference>
<evidence type="ECO:0000256" key="1">
    <source>
        <dbReference type="ARBA" id="ARBA00004776"/>
    </source>
</evidence>
<dbReference type="PANTHER" id="PTHR43179:SF12">
    <property type="entry name" value="GALACTOFURANOSYLTRANSFERASE GLFT2"/>
    <property type="match status" value="1"/>
</dbReference>
<dbReference type="SUPFAM" id="SSF53448">
    <property type="entry name" value="Nucleotide-diphospho-sugar transferases"/>
    <property type="match status" value="1"/>
</dbReference>
<evidence type="ECO:0000256" key="3">
    <source>
        <dbReference type="ARBA" id="ARBA00022676"/>
    </source>
</evidence>
<sequence length="333" mass="38161">MMVDFTVAIPTYNGANRLPELLERLGAQIHTENFSWEIIIVDNNSTDRTAQVVRDYQGNWHCKSPLLYCFEAEQGAAFARARGVREASGELVGFLDDDTIPEYNWVASAYKFGQEHPAVGAYGSQIHGEFEVEPPENFDKIKLFLAIIERGATAYQYEPRKRVLPPSAGLVVRRQAWLESVPSRLYLQGRTPHSMLGGEDIEAMAYIQLAGWEIWYNPEMEVNHKIPKERLQRDYLLALARGIGLSRHPIRMVRTMVWLRGWIIPIYLVNDLRKVIVHFIKYRSVMARDIGAACEMEYYWGTLLSPFYLWIEPGSDIALAYSLNPKSITDDQS</sequence>
<accession>A0AAE3GUI5</accession>
<proteinExistence type="inferred from homology"/>
<dbReference type="Pfam" id="PF00535">
    <property type="entry name" value="Glycos_transf_2"/>
    <property type="match status" value="1"/>
</dbReference>
<evidence type="ECO:0000259" key="5">
    <source>
        <dbReference type="Pfam" id="PF00535"/>
    </source>
</evidence>
<gene>
    <name evidence="6" type="primary">hpsE</name>
    <name evidence="6" type="ORF">NJ959_17455</name>
</gene>
<dbReference type="CDD" id="cd00761">
    <property type="entry name" value="Glyco_tranf_GTA_type"/>
    <property type="match status" value="1"/>
</dbReference>
<dbReference type="Gene3D" id="3.90.550.10">
    <property type="entry name" value="Spore Coat Polysaccharide Biosynthesis Protein SpsA, Chain A"/>
    <property type="match status" value="1"/>
</dbReference>
<dbReference type="InterPro" id="IPR001173">
    <property type="entry name" value="Glyco_trans_2-like"/>
</dbReference>
<reference evidence="6" key="1">
    <citation type="submission" date="2022-06" db="EMBL/GenBank/DDBJ databases">
        <title>New cyanobacteria of genus Symplocastrum in benthos of Lake Baikal.</title>
        <authorList>
            <person name="Sorokovikova E."/>
            <person name="Tikhonova I."/>
            <person name="Krasnopeev A."/>
            <person name="Evseev P."/>
            <person name="Gladkikh A."/>
            <person name="Belykh O."/>
        </authorList>
    </citation>
    <scope>NUCLEOTIDE SEQUENCE</scope>
    <source>
        <strain evidence="6">BBK-W-15</strain>
    </source>
</reference>
<evidence type="ECO:0000313" key="6">
    <source>
        <dbReference type="EMBL" id="MCP2730221.1"/>
    </source>
</evidence>
<dbReference type="AlphaFoldDB" id="A0AAE3GUI5"/>
<dbReference type="NCBIfam" id="NF038302">
    <property type="entry name" value="EPS_HpsE"/>
    <property type="match status" value="1"/>
</dbReference>
<dbReference type="GO" id="GO:0016757">
    <property type="term" value="F:glycosyltransferase activity"/>
    <property type="evidence" value="ECO:0007669"/>
    <property type="project" value="UniProtKB-KW"/>
</dbReference>
<keyword evidence="4" id="KW-0808">Transferase</keyword>
<evidence type="ECO:0000256" key="2">
    <source>
        <dbReference type="ARBA" id="ARBA00006739"/>
    </source>
</evidence>
<keyword evidence="3" id="KW-0328">Glycosyltransferase</keyword>
<evidence type="ECO:0000313" key="7">
    <source>
        <dbReference type="Proteomes" id="UP001204953"/>
    </source>
</evidence>
<evidence type="ECO:0000256" key="4">
    <source>
        <dbReference type="ARBA" id="ARBA00022679"/>
    </source>
</evidence>